<dbReference type="RefSeq" id="WP_066523521.1">
    <property type="nucleotide sequence ID" value="NZ_CP029256.1"/>
</dbReference>
<dbReference type="InterPro" id="IPR050129">
    <property type="entry name" value="Zn_alcohol_dh"/>
</dbReference>
<evidence type="ECO:0000256" key="2">
    <source>
        <dbReference type="ARBA" id="ARBA00022833"/>
    </source>
</evidence>
<evidence type="ECO:0000256" key="1">
    <source>
        <dbReference type="ARBA" id="ARBA00022723"/>
    </source>
</evidence>
<organism evidence="5 6">
    <name type="scientific">Christensenella minuta</name>
    <dbReference type="NCBI Taxonomy" id="626937"/>
    <lineage>
        <taxon>Bacteria</taxon>
        <taxon>Bacillati</taxon>
        <taxon>Bacillota</taxon>
        <taxon>Clostridia</taxon>
        <taxon>Christensenellales</taxon>
        <taxon>Christensenellaceae</taxon>
        <taxon>Christensenella</taxon>
    </lineage>
</organism>
<evidence type="ECO:0000256" key="3">
    <source>
        <dbReference type="ARBA" id="ARBA00023002"/>
    </source>
</evidence>
<feature type="domain" description="Enoyl reductase (ER)" evidence="4">
    <location>
        <begin position="15"/>
        <end position="356"/>
    </location>
</feature>
<keyword evidence="6" id="KW-1185">Reference proteome</keyword>
<dbReference type="PANTHER" id="PTHR43401:SF2">
    <property type="entry name" value="L-THREONINE 3-DEHYDROGENASE"/>
    <property type="match status" value="1"/>
</dbReference>
<dbReference type="STRING" id="626937.HMPREF3293_00077"/>
<dbReference type="InterPro" id="IPR036291">
    <property type="entry name" value="NAD(P)-bd_dom_sf"/>
</dbReference>
<name>A0A136Q8X9_9FIRM</name>
<dbReference type="PANTHER" id="PTHR43401">
    <property type="entry name" value="L-THREONINE 3-DEHYDROGENASE"/>
    <property type="match status" value="1"/>
</dbReference>
<dbReference type="AlphaFoldDB" id="A0A136Q8X9"/>
<sequence length="359" mass="38556">MKGKMKVQNFYEPMVMKLEEHDIPQIADNEVLVKVKAVGICGSDISYYYGHSPLDTPDGKGPMYLGHEASGVVAEVGSIPKKLGLFNEGDRVALNPVQQCNACPACMRGEFNTCSHVETIGVSVNGCFAEYVKVKYTHVYKIPDEVSFEDAALAEPLACATHAVQRLDVQLGQTVVVYGTGGIGLMQVQLAKAAGAGKVIVVARKDYGLGKALECGATHVINNTDTDSKYYAADVAARVAEINNGEKAPRAIVATSNMDALQDALKVTGACSTIVYFGLPGPDDLLQVPVLEAIQSERTLKFAWLAPLVWDNVFAVIASGQVNLSPIITNRFSLEDAEKGIVFMKEAKEPKVKGVILFD</sequence>
<dbReference type="InterPro" id="IPR020843">
    <property type="entry name" value="ER"/>
</dbReference>
<dbReference type="GO" id="GO:0016491">
    <property type="term" value="F:oxidoreductase activity"/>
    <property type="evidence" value="ECO:0007669"/>
    <property type="project" value="UniProtKB-KW"/>
</dbReference>
<reference evidence="5 6" key="1">
    <citation type="submission" date="2016-02" db="EMBL/GenBank/DDBJ databases">
        <authorList>
            <person name="Wen L."/>
            <person name="He K."/>
            <person name="Yang H."/>
        </authorList>
    </citation>
    <scope>NUCLEOTIDE SEQUENCE [LARGE SCALE GENOMIC DNA]</scope>
    <source>
        <strain evidence="5 6">DSM 22607</strain>
    </source>
</reference>
<keyword evidence="3" id="KW-0560">Oxidoreductase</keyword>
<proteinExistence type="predicted"/>
<comment type="caution">
    <text evidence="5">The sequence shown here is derived from an EMBL/GenBank/DDBJ whole genome shotgun (WGS) entry which is preliminary data.</text>
</comment>
<dbReference type="Proteomes" id="UP000070366">
    <property type="component" value="Unassembled WGS sequence"/>
</dbReference>
<dbReference type="Pfam" id="PF00107">
    <property type="entry name" value="ADH_zinc_N"/>
    <property type="match status" value="1"/>
</dbReference>
<dbReference type="SUPFAM" id="SSF51735">
    <property type="entry name" value="NAD(P)-binding Rossmann-fold domains"/>
    <property type="match status" value="1"/>
</dbReference>
<dbReference type="InterPro" id="IPR013154">
    <property type="entry name" value="ADH-like_N"/>
</dbReference>
<dbReference type="InterPro" id="IPR013149">
    <property type="entry name" value="ADH-like_C"/>
</dbReference>
<keyword evidence="2" id="KW-0862">Zinc</keyword>
<dbReference type="SUPFAM" id="SSF50129">
    <property type="entry name" value="GroES-like"/>
    <property type="match status" value="1"/>
</dbReference>
<evidence type="ECO:0000313" key="5">
    <source>
        <dbReference type="EMBL" id="KXK67064.1"/>
    </source>
</evidence>
<dbReference type="KEGG" id="cmiu:B1H56_11710"/>
<dbReference type="SMART" id="SM00829">
    <property type="entry name" value="PKS_ER"/>
    <property type="match status" value="1"/>
</dbReference>
<dbReference type="Gene3D" id="3.40.50.720">
    <property type="entry name" value="NAD(P)-binding Rossmann-like Domain"/>
    <property type="match status" value="1"/>
</dbReference>
<gene>
    <name evidence="5" type="ORF">HMPREF3293_00077</name>
</gene>
<dbReference type="Gene3D" id="3.90.180.10">
    <property type="entry name" value="Medium-chain alcohol dehydrogenases, catalytic domain"/>
    <property type="match status" value="1"/>
</dbReference>
<dbReference type="OrthoDB" id="9769198at2"/>
<evidence type="ECO:0000313" key="6">
    <source>
        <dbReference type="Proteomes" id="UP000070366"/>
    </source>
</evidence>
<dbReference type="Pfam" id="PF08240">
    <property type="entry name" value="ADH_N"/>
    <property type="match status" value="1"/>
</dbReference>
<protein>
    <submittedName>
        <fullName evidence="5">GroES-like protein</fullName>
    </submittedName>
</protein>
<dbReference type="InterPro" id="IPR011032">
    <property type="entry name" value="GroES-like_sf"/>
</dbReference>
<accession>A0A136Q8X9</accession>
<dbReference type="EMBL" id="LSZW01000003">
    <property type="protein sequence ID" value="KXK67064.1"/>
    <property type="molecule type" value="Genomic_DNA"/>
</dbReference>
<evidence type="ECO:0000259" key="4">
    <source>
        <dbReference type="SMART" id="SM00829"/>
    </source>
</evidence>
<keyword evidence="1" id="KW-0479">Metal-binding</keyword>
<dbReference type="GO" id="GO:0046872">
    <property type="term" value="F:metal ion binding"/>
    <property type="evidence" value="ECO:0007669"/>
    <property type="project" value="UniProtKB-KW"/>
</dbReference>